<protein>
    <submittedName>
        <fullName evidence="2">Uncharacterized protein</fullName>
    </submittedName>
</protein>
<sequence>AREPPSLELPSRLKRQRLLPSDPWTSSQALDAIDFSSSGDTGQGVLHRIGEMPGDAKLREARAMFAGGLAWGQAWEVASFNFPVPVPAALEVGGGAPSSQCPRGSELERYNRRKPALPSPPNGAIAVPLAPGDSCRLPRPSGSGLLCGLQTCTRACETGCNCCTDIDHCTDIVPFLDLKGAWSVSSQQSSGHRKCLHDLVCQGQDFLSAGELHGEHFSACISEEGTSQTYDGSMDCKSLAAATVVDGVRWRLLDDRTDQWLGGWARVVGRVTIVGGSALVKALPADAQGSPEEFAEDLCSRIENCSLKGLPWITGLLGCKVLKFVLGQLRQSSSLWAMSGCGITFKVVARHLQKRAWQFMASLLLLDEHLLARQHKSQLRNPPSRPRKPDVPDGGPLRRIPRMAELPVERSD</sequence>
<evidence type="ECO:0000313" key="2">
    <source>
        <dbReference type="EMBL" id="CAE8655407.1"/>
    </source>
</evidence>
<accession>A0A813ITI9</accession>
<evidence type="ECO:0000313" key="3">
    <source>
        <dbReference type="Proteomes" id="UP000626109"/>
    </source>
</evidence>
<comment type="caution">
    <text evidence="2">The sequence shown here is derived from an EMBL/GenBank/DDBJ whole genome shotgun (WGS) entry which is preliminary data.</text>
</comment>
<feature type="region of interest" description="Disordered" evidence="1">
    <location>
        <begin position="1"/>
        <end position="25"/>
    </location>
</feature>
<name>A0A813ITI9_POLGL</name>
<organism evidence="2 3">
    <name type="scientific">Polarella glacialis</name>
    <name type="common">Dinoflagellate</name>
    <dbReference type="NCBI Taxonomy" id="89957"/>
    <lineage>
        <taxon>Eukaryota</taxon>
        <taxon>Sar</taxon>
        <taxon>Alveolata</taxon>
        <taxon>Dinophyceae</taxon>
        <taxon>Suessiales</taxon>
        <taxon>Suessiaceae</taxon>
        <taxon>Polarella</taxon>
    </lineage>
</organism>
<evidence type="ECO:0000256" key="1">
    <source>
        <dbReference type="SAM" id="MobiDB-lite"/>
    </source>
</evidence>
<reference evidence="2" key="1">
    <citation type="submission" date="2021-02" db="EMBL/GenBank/DDBJ databases">
        <authorList>
            <person name="Dougan E. K."/>
            <person name="Rhodes N."/>
            <person name="Thang M."/>
            <person name="Chan C."/>
        </authorList>
    </citation>
    <scope>NUCLEOTIDE SEQUENCE</scope>
</reference>
<dbReference type="AlphaFoldDB" id="A0A813ITI9"/>
<dbReference type="Proteomes" id="UP000626109">
    <property type="component" value="Unassembled WGS sequence"/>
</dbReference>
<proteinExistence type="predicted"/>
<feature type="region of interest" description="Disordered" evidence="1">
    <location>
        <begin position="376"/>
        <end position="412"/>
    </location>
</feature>
<feature type="non-terminal residue" evidence="2">
    <location>
        <position position="412"/>
    </location>
</feature>
<gene>
    <name evidence="2" type="ORF">PGLA2088_LOCUS11590</name>
</gene>
<dbReference type="EMBL" id="CAJNNW010013462">
    <property type="protein sequence ID" value="CAE8655407.1"/>
    <property type="molecule type" value="Genomic_DNA"/>
</dbReference>